<feature type="region of interest" description="Disordered" evidence="18">
    <location>
        <begin position="477"/>
        <end position="496"/>
    </location>
</feature>
<dbReference type="Gene3D" id="6.10.140.1740">
    <property type="match status" value="1"/>
</dbReference>
<feature type="site" description="Histone H3K4me3 binding" evidence="13">
    <location>
        <position position="502"/>
    </location>
</feature>
<feature type="site" description="Histone H3K4me3 binding" evidence="13">
    <location>
        <position position="517"/>
    </location>
</feature>
<evidence type="ECO:0000256" key="2">
    <source>
        <dbReference type="ARBA" id="ARBA00010210"/>
    </source>
</evidence>
<dbReference type="PROSITE" id="PS01359">
    <property type="entry name" value="ZF_PHD_1"/>
    <property type="match status" value="1"/>
</dbReference>
<keyword evidence="21" id="KW-1185">Reference proteome</keyword>
<evidence type="ECO:0000256" key="13">
    <source>
        <dbReference type="PIRSR" id="PIRSR628651-50"/>
    </source>
</evidence>
<keyword evidence="4" id="KW-0227">DNA damage</keyword>
<dbReference type="GO" id="GO:0008270">
    <property type="term" value="F:zinc ion binding"/>
    <property type="evidence" value="ECO:0007669"/>
    <property type="project" value="UniProtKB-KW"/>
</dbReference>
<dbReference type="PANTHER" id="PTHR10333">
    <property type="entry name" value="INHIBITOR OF GROWTH PROTEIN"/>
    <property type="match status" value="1"/>
</dbReference>
<feature type="coiled-coil region" evidence="17">
    <location>
        <begin position="89"/>
        <end position="124"/>
    </location>
</feature>
<dbReference type="Pfam" id="PF12998">
    <property type="entry name" value="ING"/>
    <property type="match status" value="1"/>
</dbReference>
<feature type="binding site" evidence="14">
    <location>
        <position position="521"/>
    </location>
    <ligand>
        <name>Zn(2+)</name>
        <dbReference type="ChEBI" id="CHEBI:29105"/>
        <label>2</label>
    </ligand>
</feature>
<evidence type="ECO:0000313" key="21">
    <source>
        <dbReference type="Proteomes" id="UP000193411"/>
    </source>
</evidence>
<feature type="site" description="Histone H3K4me3 binding" evidence="13">
    <location>
        <position position="513"/>
    </location>
</feature>
<dbReference type="InterPro" id="IPR019786">
    <property type="entry name" value="Zinc_finger_PHD-type_CS"/>
</dbReference>
<feature type="domain" description="PHD-type" evidence="19">
    <location>
        <begin position="500"/>
        <end position="550"/>
    </location>
</feature>
<keyword evidence="11" id="KW-0131">Cell cycle</keyword>
<dbReference type="SMART" id="SM01408">
    <property type="entry name" value="ING"/>
    <property type="match status" value="1"/>
</dbReference>
<reference evidence="20 21" key="1">
    <citation type="submission" date="2016-07" db="EMBL/GenBank/DDBJ databases">
        <title>Pervasive Adenine N6-methylation of Active Genes in Fungi.</title>
        <authorList>
            <consortium name="DOE Joint Genome Institute"/>
            <person name="Mondo S.J."/>
            <person name="Dannebaum R.O."/>
            <person name="Kuo R.C."/>
            <person name="Labutti K."/>
            <person name="Haridas S."/>
            <person name="Kuo A."/>
            <person name="Salamov A."/>
            <person name="Ahrendt S.R."/>
            <person name="Lipzen A."/>
            <person name="Sullivan W."/>
            <person name="Andreopoulos W.B."/>
            <person name="Clum A."/>
            <person name="Lindquist E."/>
            <person name="Daum C."/>
            <person name="Ramamoorthy G.K."/>
            <person name="Gryganskyi A."/>
            <person name="Culley D."/>
            <person name="Magnuson J.K."/>
            <person name="James T.Y."/>
            <person name="O'Malley M.A."/>
            <person name="Stajich J.E."/>
            <person name="Spatafora J.W."/>
            <person name="Visel A."/>
            <person name="Grigoriev I.V."/>
        </authorList>
    </citation>
    <scope>NUCLEOTIDE SEQUENCE [LARGE SCALE GENOMIC DNA]</scope>
    <source>
        <strain evidence="20 21">PL171</strain>
    </source>
</reference>
<dbReference type="SUPFAM" id="SSF57903">
    <property type="entry name" value="FYVE/PHD zinc finger"/>
    <property type="match status" value="1"/>
</dbReference>
<evidence type="ECO:0000256" key="17">
    <source>
        <dbReference type="SAM" id="Coils"/>
    </source>
</evidence>
<dbReference type="PANTHER" id="PTHR10333:SF100">
    <property type="entry name" value="CHROMATIN MODIFICATION-RELATED PROTEIN YNG2"/>
    <property type="match status" value="1"/>
</dbReference>
<comment type="subcellular location">
    <subcellularLocation>
        <location evidence="1 16">Nucleus</location>
    </subcellularLocation>
</comment>
<evidence type="ECO:0000256" key="8">
    <source>
        <dbReference type="ARBA" id="ARBA00023204"/>
    </source>
</evidence>
<dbReference type="Proteomes" id="UP000193411">
    <property type="component" value="Unassembled WGS sequence"/>
</dbReference>
<keyword evidence="5 15" id="KW-0863">Zinc-finger</keyword>
<protein>
    <recommendedName>
        <fullName evidence="16">Chromatin modification-related protein</fullName>
    </recommendedName>
</protein>
<evidence type="ECO:0000256" key="16">
    <source>
        <dbReference type="RuleBase" id="RU361213"/>
    </source>
</evidence>
<feature type="binding site" evidence="14">
    <location>
        <position position="516"/>
    </location>
    <ligand>
        <name>Zn(2+)</name>
        <dbReference type="ChEBI" id="CHEBI:29105"/>
        <label>2</label>
    </ligand>
</feature>
<comment type="caution">
    <text evidence="20">The sequence shown here is derived from an EMBL/GenBank/DDBJ whole genome shotgun (WGS) entry which is preliminary data.</text>
</comment>
<evidence type="ECO:0000256" key="1">
    <source>
        <dbReference type="ARBA" id="ARBA00004123"/>
    </source>
</evidence>
<dbReference type="GO" id="GO:0035267">
    <property type="term" value="C:NuA4 histone acetyltransferase complex"/>
    <property type="evidence" value="ECO:0007669"/>
    <property type="project" value="TreeGrafter"/>
</dbReference>
<feature type="binding site" evidence="14">
    <location>
        <position position="503"/>
    </location>
    <ligand>
        <name>Zn(2+)</name>
        <dbReference type="ChEBI" id="CHEBI:29105"/>
        <label>1</label>
    </ligand>
</feature>
<comment type="similarity">
    <text evidence="2 16">Belongs to the ING family.</text>
</comment>
<evidence type="ECO:0000313" key="20">
    <source>
        <dbReference type="EMBL" id="ORZ32810.1"/>
    </source>
</evidence>
<dbReference type="InterPro" id="IPR011011">
    <property type="entry name" value="Znf_FYVE_PHD"/>
</dbReference>
<feature type="binding site" evidence="14">
    <location>
        <position position="530"/>
    </location>
    <ligand>
        <name>Zn(2+)</name>
        <dbReference type="ChEBI" id="CHEBI:29105"/>
        <label>1</label>
    </ligand>
</feature>
<dbReference type="InterPro" id="IPR024610">
    <property type="entry name" value="ING_N_histone-binding"/>
</dbReference>
<keyword evidence="7 16" id="KW-0156">Chromatin regulator</keyword>
<evidence type="ECO:0000256" key="15">
    <source>
        <dbReference type="PROSITE-ProRule" id="PRU00146"/>
    </source>
</evidence>
<name>A0A1Y2HDZ9_9FUNG</name>
<dbReference type="GO" id="GO:0051321">
    <property type="term" value="P:meiotic cell cycle"/>
    <property type="evidence" value="ECO:0007669"/>
    <property type="project" value="UniProtKB-KW"/>
</dbReference>
<evidence type="ECO:0000256" key="5">
    <source>
        <dbReference type="ARBA" id="ARBA00022771"/>
    </source>
</evidence>
<dbReference type="PROSITE" id="PS50016">
    <property type="entry name" value="ZF_PHD_2"/>
    <property type="match status" value="1"/>
</dbReference>
<dbReference type="GO" id="GO:0006355">
    <property type="term" value="P:regulation of DNA-templated transcription"/>
    <property type="evidence" value="ECO:0007669"/>
    <property type="project" value="TreeGrafter"/>
</dbReference>
<comment type="function">
    <text evidence="12">Component of the NuA4 histone acetyltransferase complex which is involved in transcriptional activation of selected genes principally by acetylation of nucleosomal histone H4 and H2A. The NuA4 complex is also involved in DNA repair. Involved in cell cycle progression and meiosis.</text>
</comment>
<keyword evidence="9 16" id="KW-0539">Nucleus</keyword>
<evidence type="ECO:0000256" key="10">
    <source>
        <dbReference type="ARBA" id="ARBA00023254"/>
    </source>
</evidence>
<dbReference type="InterPro" id="IPR028651">
    <property type="entry name" value="ING_fam"/>
</dbReference>
<comment type="function">
    <text evidence="16">Component of an histone acetyltransferase complex.</text>
</comment>
<evidence type="ECO:0000256" key="4">
    <source>
        <dbReference type="ARBA" id="ARBA00022763"/>
    </source>
</evidence>
<dbReference type="CDD" id="cd15505">
    <property type="entry name" value="PHD_ING"/>
    <property type="match status" value="1"/>
</dbReference>
<evidence type="ECO:0000259" key="19">
    <source>
        <dbReference type="PROSITE" id="PS50016"/>
    </source>
</evidence>
<feature type="compositionally biased region" description="Low complexity" evidence="18">
    <location>
        <begin position="340"/>
        <end position="351"/>
    </location>
</feature>
<feature type="binding site" evidence="14">
    <location>
        <position position="547"/>
    </location>
    <ligand>
        <name>Zn(2+)</name>
        <dbReference type="ChEBI" id="CHEBI:29105"/>
        <label>2</label>
    </ligand>
</feature>
<feature type="region of interest" description="Disordered" evidence="18">
    <location>
        <begin position="159"/>
        <end position="204"/>
    </location>
</feature>
<dbReference type="GO" id="GO:0006325">
    <property type="term" value="P:chromatin organization"/>
    <property type="evidence" value="ECO:0007669"/>
    <property type="project" value="UniProtKB-KW"/>
</dbReference>
<keyword evidence="10" id="KW-0469">Meiosis</keyword>
<dbReference type="SMART" id="SM00249">
    <property type="entry name" value="PHD"/>
    <property type="match status" value="1"/>
</dbReference>
<evidence type="ECO:0000256" key="9">
    <source>
        <dbReference type="ARBA" id="ARBA00023242"/>
    </source>
</evidence>
<proteinExistence type="inferred from homology"/>
<feature type="binding site" evidence="14">
    <location>
        <position position="544"/>
    </location>
    <ligand>
        <name>Zn(2+)</name>
        <dbReference type="ChEBI" id="CHEBI:29105"/>
        <label>2</label>
    </ligand>
</feature>
<feature type="compositionally biased region" description="Low complexity" evidence="18">
    <location>
        <begin position="184"/>
        <end position="204"/>
    </location>
</feature>
<comment type="subunit">
    <text evidence="16">Component of an histone acetyltransferase complex. Interacts with H3K4me3 and to a lesser extent with H3K4me2.</text>
</comment>
<keyword evidence="8" id="KW-0234">DNA repair</keyword>
<dbReference type="EMBL" id="MCFL01000041">
    <property type="protein sequence ID" value="ORZ32810.1"/>
    <property type="molecule type" value="Genomic_DNA"/>
</dbReference>
<organism evidence="20 21">
    <name type="scientific">Catenaria anguillulae PL171</name>
    <dbReference type="NCBI Taxonomy" id="765915"/>
    <lineage>
        <taxon>Eukaryota</taxon>
        <taxon>Fungi</taxon>
        <taxon>Fungi incertae sedis</taxon>
        <taxon>Blastocladiomycota</taxon>
        <taxon>Blastocladiomycetes</taxon>
        <taxon>Blastocladiales</taxon>
        <taxon>Catenariaceae</taxon>
        <taxon>Catenaria</taxon>
    </lineage>
</organism>
<dbReference type="AlphaFoldDB" id="A0A1Y2HDZ9"/>
<keyword evidence="3 14" id="KW-0479">Metal-binding</keyword>
<dbReference type="InterPro" id="IPR013083">
    <property type="entry name" value="Znf_RING/FYVE/PHD"/>
</dbReference>
<keyword evidence="17" id="KW-0175">Coiled coil</keyword>
<dbReference type="InterPro" id="IPR001965">
    <property type="entry name" value="Znf_PHD"/>
</dbReference>
<evidence type="ECO:0000256" key="14">
    <source>
        <dbReference type="PIRSR" id="PIRSR628651-51"/>
    </source>
</evidence>
<dbReference type="OrthoDB" id="5411773at2759"/>
<evidence type="ECO:0000256" key="11">
    <source>
        <dbReference type="ARBA" id="ARBA00023306"/>
    </source>
</evidence>
<feature type="compositionally biased region" description="Low complexity" evidence="18">
    <location>
        <begin position="159"/>
        <end position="171"/>
    </location>
</feature>
<evidence type="ECO:0000256" key="18">
    <source>
        <dbReference type="SAM" id="MobiDB-lite"/>
    </source>
</evidence>
<accession>A0A1Y2HDZ9</accession>
<evidence type="ECO:0000256" key="6">
    <source>
        <dbReference type="ARBA" id="ARBA00022833"/>
    </source>
</evidence>
<comment type="domain">
    <text evidence="16">The PHD-type zinc finger mediates the binding to H3K4me3.</text>
</comment>
<dbReference type="InterPro" id="IPR019787">
    <property type="entry name" value="Znf_PHD-finger"/>
</dbReference>
<evidence type="ECO:0000256" key="7">
    <source>
        <dbReference type="ARBA" id="ARBA00022853"/>
    </source>
</evidence>
<feature type="binding site" evidence="14">
    <location>
        <position position="527"/>
    </location>
    <ligand>
        <name>Zn(2+)</name>
        <dbReference type="ChEBI" id="CHEBI:29105"/>
        <label>1</label>
    </ligand>
</feature>
<evidence type="ECO:0000256" key="3">
    <source>
        <dbReference type="ARBA" id="ARBA00022723"/>
    </source>
</evidence>
<dbReference type="CDD" id="cd16858">
    <property type="entry name" value="ING_ING3_Yng2p"/>
    <property type="match status" value="1"/>
</dbReference>
<dbReference type="GO" id="GO:0006281">
    <property type="term" value="P:DNA repair"/>
    <property type="evidence" value="ECO:0007669"/>
    <property type="project" value="UniProtKB-KW"/>
</dbReference>
<feature type="region of interest" description="Disordered" evidence="18">
    <location>
        <begin position="290"/>
        <end position="354"/>
    </location>
</feature>
<feature type="binding site" evidence="14">
    <location>
        <position position="505"/>
    </location>
    <ligand>
        <name>Zn(2+)</name>
        <dbReference type="ChEBI" id="CHEBI:29105"/>
        <label>1</label>
    </ligand>
</feature>
<sequence>MSQLGKSPFTSSFDPATYLDDFLNALDNVPAEVTFILSEIREKDSRLRDTQASIQAKQQTLRKYARSDTAAPAQEERVRESINEKFNIAEQLAEEKMMLSRKLLDLLDRHLKKLDADMTRAREDWTDVIQQSADTSHAFLTDTTIAHLGEFDTGLSHLLHVPPPSSSASASRKQRKSVPPTPSTLPLDTPSRPPTSVASLPVVLPSSSSSSSLSAAAAGSSTAVAATNAAVAAANARRKRSRATADGSSSTAVASASSGAPTAIGHAIHAALGPAIHPAVAAAAARQSLPNSPASFSSPTTPAGTPLPSMKSPNVGNNSGAPGAAGSVTSGAMRHRHPKAATSARATSGGALRMDDDDIDDLDMDSIDEEDAMAVDGASAGDDLDDLDDVMSVDSDDGRGALAAGLVQHPGALVHGSRTSGGSAGAVTMRGGLAISGAPSVAATAAGSGRRSNTRNNAGAAVQVIPKISVLPHHHILHQQQQQQQTASMSSQDDAGDDDRLYCTCQRTSFGDMIGCDNASCRYEWFHLECLKQPPTESQEKWYCDECCRIMGLTNNNPALSATGAGGGRKDRKRKA</sequence>
<dbReference type="GO" id="GO:0005634">
    <property type="term" value="C:nucleus"/>
    <property type="evidence" value="ECO:0007669"/>
    <property type="project" value="UniProtKB-SubCell"/>
</dbReference>
<evidence type="ECO:0000256" key="12">
    <source>
        <dbReference type="ARBA" id="ARBA00037044"/>
    </source>
</evidence>
<feature type="site" description="Histone H3K4me3 binding" evidence="13">
    <location>
        <position position="525"/>
    </location>
</feature>
<feature type="compositionally biased region" description="Low complexity" evidence="18">
    <location>
        <begin position="292"/>
        <end position="328"/>
    </location>
</feature>
<keyword evidence="6 14" id="KW-0862">Zinc</keyword>
<dbReference type="STRING" id="765915.A0A1Y2HDZ9"/>
<dbReference type="Gene3D" id="3.30.40.10">
    <property type="entry name" value="Zinc/RING finger domain, C3HC4 (zinc finger)"/>
    <property type="match status" value="1"/>
</dbReference>
<gene>
    <name evidence="20" type="ORF">BCR44DRAFT_63140</name>
</gene>